<dbReference type="Proteomes" id="UP000266841">
    <property type="component" value="Unassembled WGS sequence"/>
</dbReference>
<evidence type="ECO:0000256" key="1">
    <source>
        <dbReference type="SAM" id="MobiDB-lite"/>
    </source>
</evidence>
<dbReference type="AlphaFoldDB" id="K0RJB4"/>
<proteinExistence type="predicted"/>
<reference evidence="2 3" key="1">
    <citation type="journal article" date="2012" name="Genome Biol.">
        <title>Genome and low-iron response of an oceanic diatom adapted to chronic iron limitation.</title>
        <authorList>
            <person name="Lommer M."/>
            <person name="Specht M."/>
            <person name="Roy A.S."/>
            <person name="Kraemer L."/>
            <person name="Andreson R."/>
            <person name="Gutowska M.A."/>
            <person name="Wolf J."/>
            <person name="Bergner S.V."/>
            <person name="Schilhabel M.B."/>
            <person name="Klostermeier U.C."/>
            <person name="Beiko R.G."/>
            <person name="Rosenstiel P."/>
            <person name="Hippler M."/>
            <person name="Laroche J."/>
        </authorList>
    </citation>
    <scope>NUCLEOTIDE SEQUENCE [LARGE SCALE GENOMIC DNA]</scope>
    <source>
        <strain evidence="2 3">CCMP1005</strain>
    </source>
</reference>
<keyword evidence="3" id="KW-1185">Reference proteome</keyword>
<evidence type="ECO:0000313" key="2">
    <source>
        <dbReference type="EMBL" id="EJK49001.1"/>
    </source>
</evidence>
<gene>
    <name evidence="2" type="ORF">THAOC_32161</name>
</gene>
<dbReference type="EMBL" id="AGNL01045205">
    <property type="protein sequence ID" value="EJK49001.1"/>
    <property type="molecule type" value="Genomic_DNA"/>
</dbReference>
<evidence type="ECO:0000313" key="3">
    <source>
        <dbReference type="Proteomes" id="UP000266841"/>
    </source>
</evidence>
<name>K0RJB4_THAOC</name>
<sequence length="200" mass="21833">MKLKIPSVIKSYEIVNRGLLGPRGPGHQASNTPSAGGSDTEGKNSRRSGVRAYYWETHLSLVLELVIACGGGQPTYLSSLGTFLRLEPRTDRAWLVDTVMGEPKLSRPGWTDTPVINRRSAATCPPLPGDLNLIDAYTENEMGLGQASKLLKSPFAEVRRVKTQTVPAKKEFNIAAARARDPDGICWPTTRMTVEERVTG</sequence>
<feature type="compositionally biased region" description="Polar residues" evidence="1">
    <location>
        <begin position="28"/>
        <end position="37"/>
    </location>
</feature>
<feature type="region of interest" description="Disordered" evidence="1">
    <location>
        <begin position="20"/>
        <end position="46"/>
    </location>
</feature>
<protein>
    <submittedName>
        <fullName evidence="2">Uncharacterized protein</fullName>
    </submittedName>
</protein>
<organism evidence="2 3">
    <name type="scientific">Thalassiosira oceanica</name>
    <name type="common">Marine diatom</name>
    <dbReference type="NCBI Taxonomy" id="159749"/>
    <lineage>
        <taxon>Eukaryota</taxon>
        <taxon>Sar</taxon>
        <taxon>Stramenopiles</taxon>
        <taxon>Ochrophyta</taxon>
        <taxon>Bacillariophyta</taxon>
        <taxon>Coscinodiscophyceae</taxon>
        <taxon>Thalassiosirophycidae</taxon>
        <taxon>Thalassiosirales</taxon>
        <taxon>Thalassiosiraceae</taxon>
        <taxon>Thalassiosira</taxon>
    </lineage>
</organism>
<accession>K0RJB4</accession>
<comment type="caution">
    <text evidence="2">The sequence shown here is derived from an EMBL/GenBank/DDBJ whole genome shotgun (WGS) entry which is preliminary data.</text>
</comment>
<feature type="non-terminal residue" evidence="2">
    <location>
        <position position="200"/>
    </location>
</feature>